<gene>
    <name evidence="2" type="ORF">SAMN04324258_2266</name>
</gene>
<evidence type="ECO:0000259" key="1">
    <source>
        <dbReference type="Pfam" id="PF03435"/>
    </source>
</evidence>
<dbReference type="InterPro" id="IPR036291">
    <property type="entry name" value="NAD(P)-bd_dom_sf"/>
</dbReference>
<dbReference type="Gene3D" id="3.40.50.720">
    <property type="entry name" value="NAD(P)-binding Rossmann-like Domain"/>
    <property type="match status" value="1"/>
</dbReference>
<reference evidence="2 3" key="1">
    <citation type="submission" date="2017-02" db="EMBL/GenBank/DDBJ databases">
        <authorList>
            <person name="Peterson S.W."/>
        </authorList>
    </citation>
    <scope>NUCLEOTIDE SEQUENCE [LARGE SCALE GENOMIC DNA]</scope>
    <source>
        <strain evidence="2 3">DSM 21481</strain>
    </source>
</reference>
<dbReference type="PANTHER" id="PTHR43781">
    <property type="entry name" value="SACCHAROPINE DEHYDROGENASE"/>
    <property type="match status" value="1"/>
</dbReference>
<accession>A0A1T5KQH4</accession>
<dbReference type="Pfam" id="PF03435">
    <property type="entry name" value="Sacchrp_dh_NADP"/>
    <property type="match status" value="1"/>
</dbReference>
<dbReference type="STRING" id="526729.SAMN04324258_2266"/>
<evidence type="ECO:0000313" key="3">
    <source>
        <dbReference type="Proteomes" id="UP000189777"/>
    </source>
</evidence>
<dbReference type="InterPro" id="IPR005097">
    <property type="entry name" value="Sacchrp_dh_NADP-bd"/>
</dbReference>
<dbReference type="AlphaFoldDB" id="A0A1T5KQH4"/>
<organism evidence="2 3">
    <name type="scientific">Krasilnikoviella flava</name>
    <dbReference type="NCBI Taxonomy" id="526729"/>
    <lineage>
        <taxon>Bacteria</taxon>
        <taxon>Bacillati</taxon>
        <taxon>Actinomycetota</taxon>
        <taxon>Actinomycetes</taxon>
        <taxon>Micrococcales</taxon>
        <taxon>Promicromonosporaceae</taxon>
        <taxon>Krasilnikoviella</taxon>
    </lineage>
</organism>
<dbReference type="OrthoDB" id="4369409at2"/>
<dbReference type="SUPFAM" id="SSF51735">
    <property type="entry name" value="NAD(P)-binding Rossmann-fold domains"/>
    <property type="match status" value="1"/>
</dbReference>
<feature type="domain" description="Saccharopine dehydrogenase NADP binding" evidence="1">
    <location>
        <begin position="7"/>
        <end position="128"/>
    </location>
</feature>
<proteinExistence type="predicted"/>
<evidence type="ECO:0000313" key="2">
    <source>
        <dbReference type="EMBL" id="SKC65891.1"/>
    </source>
</evidence>
<dbReference type="RefSeq" id="WP_079574605.1">
    <property type="nucleotide sequence ID" value="NZ_FUZQ01000004.1"/>
</dbReference>
<protein>
    <submittedName>
        <fullName evidence="2">Uncharacterized conserved protein</fullName>
    </submittedName>
</protein>
<sequence>MQTPEAVMVYGAGGHTGGFVVDELVRRGLAPVLAGRSAERLAEIGARHPGLERRVVGVDGPAALRVALDGVAVVVNCAGPFLDTALPLAGAAVAAGAHYLDVSAEQPAVQQLYERLDAPARAAGVAVVPAMAFYGGLADLLVTAALEGERDADSVEVAVGLDHWWPTAGTRVTGERNTATRLVVRGGRLVPLAVPAPTGLWSFPAPLGAQPVVQLPFSEVVTVTRHLAVGELTSYLSAAPLEELRDERTPPPPTGGGRSAQRFVVDVAVRRGDSVRRSAAEGQDIYAVSAPILAEGIVRLLDGSHRGTGALAPAEAFDAADVLAALEAHPAGLTTDRSAAPQRAR</sequence>
<name>A0A1T5KQH4_9MICO</name>
<dbReference type="PANTHER" id="PTHR43781:SF1">
    <property type="entry name" value="SACCHAROPINE DEHYDROGENASE"/>
    <property type="match status" value="1"/>
</dbReference>
<keyword evidence="3" id="KW-1185">Reference proteome</keyword>
<dbReference type="EMBL" id="FUZQ01000004">
    <property type="protein sequence ID" value="SKC65891.1"/>
    <property type="molecule type" value="Genomic_DNA"/>
</dbReference>
<dbReference type="Proteomes" id="UP000189777">
    <property type="component" value="Unassembled WGS sequence"/>
</dbReference>